<dbReference type="EMBL" id="LKAM01000001">
    <property type="protein sequence ID" value="KUM50686.1"/>
    <property type="molecule type" value="Genomic_DNA"/>
</dbReference>
<evidence type="ECO:0000313" key="1">
    <source>
        <dbReference type="EMBL" id="KUM50686.1"/>
    </source>
</evidence>
<organism evidence="1">
    <name type="scientific">Picea glauca</name>
    <name type="common">White spruce</name>
    <name type="synonym">Pinus glauca</name>
    <dbReference type="NCBI Taxonomy" id="3330"/>
    <lineage>
        <taxon>Eukaryota</taxon>
        <taxon>Viridiplantae</taxon>
        <taxon>Streptophyta</taxon>
        <taxon>Embryophyta</taxon>
        <taxon>Tracheophyta</taxon>
        <taxon>Spermatophyta</taxon>
        <taxon>Pinopsida</taxon>
        <taxon>Pinidae</taxon>
        <taxon>Conifers I</taxon>
        <taxon>Pinales</taxon>
        <taxon>Pinaceae</taxon>
        <taxon>Picea</taxon>
    </lineage>
</organism>
<proteinExistence type="predicted"/>
<name>A0A101M413_PICGL</name>
<accession>A0A101M413</accession>
<dbReference type="AlphaFoldDB" id="A0A101M413"/>
<geneLocation type="mitochondrion" evidence="1"/>
<sequence length="101" mass="11427">MNQPVFPCDACSWCSLKKRFPSMIGDSLLIYVIRIDHVSLRSHLVPYFIVPIRSSFGWGKDGDWDQKTLTSSIYGTKASRPGTYCPKANPFFEVPAERIPS</sequence>
<gene>
    <name evidence="1" type="ORF">ABT39_MTgene530</name>
</gene>
<protein>
    <submittedName>
        <fullName evidence="1">Uncharacterized protein</fullName>
    </submittedName>
</protein>
<comment type="caution">
    <text evidence="1">The sequence shown here is derived from an EMBL/GenBank/DDBJ whole genome shotgun (WGS) entry which is preliminary data.</text>
</comment>
<keyword evidence="1" id="KW-0496">Mitochondrion</keyword>
<reference evidence="1" key="1">
    <citation type="journal article" date="2015" name="Genome Biol. Evol.">
        <title>Organellar Genomes of White Spruce (Picea glauca): Assembly and Annotation.</title>
        <authorList>
            <person name="Jackman S.D."/>
            <person name="Warren R.L."/>
            <person name="Gibb E.A."/>
            <person name="Vandervalk B.P."/>
            <person name="Mohamadi H."/>
            <person name="Chu J."/>
            <person name="Raymond A."/>
            <person name="Pleasance S."/>
            <person name="Coope R."/>
            <person name="Wildung M.R."/>
            <person name="Ritland C.E."/>
            <person name="Bousquet J."/>
            <person name="Jones S.J."/>
            <person name="Bohlmann J."/>
            <person name="Birol I."/>
        </authorList>
    </citation>
    <scope>NUCLEOTIDE SEQUENCE [LARGE SCALE GENOMIC DNA]</scope>
    <source>
        <tissue evidence="1">Flushing bud</tissue>
    </source>
</reference>